<reference evidence="3 4" key="1">
    <citation type="journal article" date="2015" name="Genome Biol. Evol.">
        <title>Comparative Genomics of a Bacterivorous Green Alga Reveals Evolutionary Causalities and Consequences of Phago-Mixotrophic Mode of Nutrition.</title>
        <authorList>
            <person name="Burns J.A."/>
            <person name="Paasch A."/>
            <person name="Narechania A."/>
            <person name="Kim E."/>
        </authorList>
    </citation>
    <scope>NUCLEOTIDE SEQUENCE [LARGE SCALE GENOMIC DNA]</scope>
    <source>
        <strain evidence="3 4">PLY_AMNH</strain>
    </source>
</reference>
<protein>
    <submittedName>
        <fullName evidence="3">Uncharacterized protein</fullName>
    </submittedName>
</protein>
<proteinExistence type="predicted"/>
<evidence type="ECO:0000313" key="3">
    <source>
        <dbReference type="EMBL" id="KAK3270065.1"/>
    </source>
</evidence>
<evidence type="ECO:0000259" key="2">
    <source>
        <dbReference type="Pfam" id="PF20736"/>
    </source>
</evidence>
<keyword evidence="4" id="KW-1185">Reference proteome</keyword>
<dbReference type="PANTHER" id="PTHR31151">
    <property type="entry name" value="PROLINE-TRNA LIGASE (DUF1680)"/>
    <property type="match status" value="1"/>
</dbReference>
<dbReference type="InterPro" id="IPR012878">
    <property type="entry name" value="Beta-AFase-like_GH127_cat"/>
</dbReference>
<accession>A0AAE0L370</accession>
<sequence>MNSVWIGGEADTGLHERTPYWLNGFVPLAFLLRNANATELPATRGIYKYKASTGKYWYTKGYLPVGEDLAKRNETFESAEAYCNAQHECLGFTFHGNDSAPTAPVPVYFKKESEPVLSAGWNSYVKILAPKPVDALGQVHKYMDYILAHQNTTTGWLGPDDAEKALGNQYWPRSNMLLAMIAYAEAEPAVYDNVTKSMLLYTLEMKRRLETLPLGEWAAARWADLDLSVQWLIEHAPAGHAAELFDLSDTLHRQGTDWEAWFQTLKGGWPHNVNIAMALKSAAVLYRTTINSTLRELSLGRMRNLDRAYGLPTGMFLGDEYLPTPPTRSPSRGIELCGVVEAMFSYSTMFAVFGDTAFADRVERVAYNAFPATWASPRGGDMWAHQYLQAVNEINALSNADPHVWQRDGAAAEMYGLEPNFGCCTANFNQGWPKLANSLIYTAADGGVVVGVYAPVEVSLPNGQGYVSVETSYPFSDTATVRVKAAAALTLYLRIPGWAEEATVDGAPARNGTMHEVACPKGATAVRVDFNPGVRLEMWDNGTVSVHRGALLFSLPLGLNFTTTAHHFGDMAMSNDYQVTPTTPWNYALDVDPAKPHASLEYHFRGYQSGAAPFNHTNWACFITATVRQVPYWKERMNSAASPPESPACVRNGKDVCGPPIQVQLVPHGGTDLRIGEFPVAGTLSSEPLMLGRKGNKNQKTSPT</sequence>
<dbReference type="Pfam" id="PF07944">
    <property type="entry name" value="Beta-AFase-like_GH127_cat"/>
    <property type="match status" value="1"/>
</dbReference>
<comment type="caution">
    <text evidence="3">The sequence shown here is derived from an EMBL/GenBank/DDBJ whole genome shotgun (WGS) entry which is preliminary data.</text>
</comment>
<feature type="domain" description="Non-reducing end beta-L-arabinofuranosidase-like GH127 catalytic" evidence="1">
    <location>
        <begin position="246"/>
        <end position="436"/>
    </location>
</feature>
<dbReference type="PANTHER" id="PTHR31151:SF0">
    <property type="entry name" value="PROLINE-TRNA LIGASE (DUF1680)"/>
    <property type="match status" value="1"/>
</dbReference>
<dbReference type="EMBL" id="LGRX02010588">
    <property type="protein sequence ID" value="KAK3270065.1"/>
    <property type="molecule type" value="Genomic_DNA"/>
</dbReference>
<dbReference type="AlphaFoldDB" id="A0AAE0L370"/>
<evidence type="ECO:0000313" key="4">
    <source>
        <dbReference type="Proteomes" id="UP001190700"/>
    </source>
</evidence>
<dbReference type="InterPro" id="IPR049046">
    <property type="entry name" value="Beta-AFase-like_GH127_middle"/>
</dbReference>
<name>A0AAE0L370_9CHLO</name>
<feature type="domain" description="Non-reducing end beta-L-arabinofuranosidase-like GH127 middle" evidence="2">
    <location>
        <begin position="448"/>
        <end position="508"/>
    </location>
</feature>
<organism evidence="3 4">
    <name type="scientific">Cymbomonas tetramitiformis</name>
    <dbReference type="NCBI Taxonomy" id="36881"/>
    <lineage>
        <taxon>Eukaryota</taxon>
        <taxon>Viridiplantae</taxon>
        <taxon>Chlorophyta</taxon>
        <taxon>Pyramimonadophyceae</taxon>
        <taxon>Pyramimonadales</taxon>
        <taxon>Pyramimonadaceae</taxon>
        <taxon>Cymbomonas</taxon>
    </lineage>
</organism>
<evidence type="ECO:0000259" key="1">
    <source>
        <dbReference type="Pfam" id="PF07944"/>
    </source>
</evidence>
<dbReference type="Pfam" id="PF20736">
    <property type="entry name" value="Glyco_hydro127M"/>
    <property type="match status" value="1"/>
</dbReference>
<gene>
    <name evidence="3" type="ORF">CYMTET_21518</name>
</gene>
<dbReference type="Proteomes" id="UP001190700">
    <property type="component" value="Unassembled WGS sequence"/>
</dbReference>